<evidence type="ECO:0000313" key="2">
    <source>
        <dbReference type="EMBL" id="CAF3675532.1"/>
    </source>
</evidence>
<keyword evidence="3" id="KW-1185">Reference proteome</keyword>
<comment type="caution">
    <text evidence="1">The sequence shown here is derived from an EMBL/GenBank/DDBJ whole genome shotgun (WGS) entry which is preliminary data.</text>
</comment>
<evidence type="ECO:0000313" key="3">
    <source>
        <dbReference type="Proteomes" id="UP000663829"/>
    </source>
</evidence>
<name>A0A813YY14_9BILA</name>
<dbReference type="AlphaFoldDB" id="A0A813YY14"/>
<dbReference type="Proteomes" id="UP000663829">
    <property type="component" value="Unassembled WGS sequence"/>
</dbReference>
<gene>
    <name evidence="1" type="ORF">GPM918_LOCUS8136</name>
    <name evidence="2" type="ORF">SRO942_LOCUS8136</name>
</gene>
<dbReference type="EMBL" id="CAJNOQ010001386">
    <property type="protein sequence ID" value="CAF0891282.1"/>
    <property type="molecule type" value="Genomic_DNA"/>
</dbReference>
<protein>
    <submittedName>
        <fullName evidence="1">Uncharacterized protein</fullName>
    </submittedName>
</protein>
<dbReference type="OrthoDB" id="10059870at2759"/>
<evidence type="ECO:0000313" key="1">
    <source>
        <dbReference type="EMBL" id="CAF0891282.1"/>
    </source>
</evidence>
<accession>A0A813YY14</accession>
<dbReference type="Proteomes" id="UP000681722">
    <property type="component" value="Unassembled WGS sequence"/>
</dbReference>
<proteinExistence type="predicted"/>
<sequence>MINNSLEVELQLWQSYLDIGLQQQIWSDRLCTMAKTNDFKLCQQYVITYIQNIKQQLNECQLELSKQSQPYRMTTLPFDQIDDRLKETVDHERKYLSTRNNNQLLKFKDDIHEKELFRIIFTYRLTTDQRYGPDSNDDIDSTRDRLHDVL</sequence>
<organism evidence="1 3">
    <name type="scientific">Didymodactylos carnosus</name>
    <dbReference type="NCBI Taxonomy" id="1234261"/>
    <lineage>
        <taxon>Eukaryota</taxon>
        <taxon>Metazoa</taxon>
        <taxon>Spiralia</taxon>
        <taxon>Gnathifera</taxon>
        <taxon>Rotifera</taxon>
        <taxon>Eurotatoria</taxon>
        <taxon>Bdelloidea</taxon>
        <taxon>Philodinida</taxon>
        <taxon>Philodinidae</taxon>
        <taxon>Didymodactylos</taxon>
    </lineage>
</organism>
<dbReference type="EMBL" id="CAJOBC010001386">
    <property type="protein sequence ID" value="CAF3675532.1"/>
    <property type="molecule type" value="Genomic_DNA"/>
</dbReference>
<reference evidence="1" key="1">
    <citation type="submission" date="2021-02" db="EMBL/GenBank/DDBJ databases">
        <authorList>
            <person name="Nowell W R."/>
        </authorList>
    </citation>
    <scope>NUCLEOTIDE SEQUENCE</scope>
</reference>